<evidence type="ECO:0000259" key="4">
    <source>
        <dbReference type="PROSITE" id="PS50118"/>
    </source>
</evidence>
<dbReference type="AlphaFoldDB" id="E7E024"/>
<dbReference type="InterPro" id="IPR009071">
    <property type="entry name" value="HMG_box_dom"/>
</dbReference>
<dbReference type="Gene3D" id="1.10.30.10">
    <property type="entry name" value="High mobility group box domain"/>
    <property type="match status" value="1"/>
</dbReference>
<reference evidence="5" key="1">
    <citation type="journal article" date="2010" name="PLoS ONE">
        <title>Structure, Function, and Phylogeny of the Mating Locus in the Rhizopus oryzae Complex.</title>
        <authorList>
            <person name="Gryganskyi A.P."/>
            <person name="Lee S.C."/>
            <person name="Litvintseva A.P."/>
            <person name="Smith M.E."/>
            <person name="Bonito G."/>
            <person name="Porter T.M."/>
            <person name="Anishchenko I.M."/>
            <person name="Heitman J."/>
            <person name="Vilgalys R."/>
        </authorList>
    </citation>
    <scope>NUCLEOTIDE SEQUENCE</scope>
    <source>
        <strain evidence="5">CBS 346.36</strain>
    </source>
</reference>
<dbReference type="PANTHER" id="PTHR10270:SF161">
    <property type="entry name" value="SEX-DETERMINING REGION Y PROTEIN"/>
    <property type="match status" value="1"/>
</dbReference>
<feature type="DNA-binding region" description="HMG box" evidence="3">
    <location>
        <begin position="114"/>
        <end position="182"/>
    </location>
</feature>
<dbReference type="SMART" id="SM00398">
    <property type="entry name" value="HMG"/>
    <property type="match status" value="1"/>
</dbReference>
<dbReference type="Pfam" id="PF00505">
    <property type="entry name" value="HMG_box"/>
    <property type="match status" value="1"/>
</dbReference>
<sequence length="313" mass="36368">MKDQIHRSTVSFNRYIKPKPVHKPSKRLPIYGLTFSFKQEETRIFIEPSNICIKAKEILDMIDSKNEFINLANSDFYIQKNDIFSALQLYADERIPSSETTLTFTAINLNSQQPKRPTNAFILYRSAWGKVVRVMFPEFNNSQVSKLLGAMWKWSSKQLKEKYIQQADMCRKAYKEKYPNHVYNTKKVERSNVIHLLSCKNSEIDCSSWSHQDNMLQPSTTDSFIDDFRITFLSKKVFNGSMLDLSGFQACPNPTVPDIPNNEWEKVCSIISDLLPNSTIEDKFVDNQFWDSFQDANISQDFLSESMTLNQVQ</sequence>
<evidence type="ECO:0000256" key="1">
    <source>
        <dbReference type="ARBA" id="ARBA00023125"/>
    </source>
</evidence>
<dbReference type="InterPro" id="IPR036910">
    <property type="entry name" value="HMG_box_dom_sf"/>
</dbReference>
<evidence type="ECO:0000256" key="2">
    <source>
        <dbReference type="ARBA" id="ARBA00023163"/>
    </source>
</evidence>
<dbReference type="PANTHER" id="PTHR10270">
    <property type="entry name" value="SOX TRANSCRIPTION FACTOR"/>
    <property type="match status" value="1"/>
</dbReference>
<keyword evidence="1 3" id="KW-0238">DNA-binding</keyword>
<dbReference type="InterPro" id="IPR050140">
    <property type="entry name" value="SRY-related_HMG-box_TF-like"/>
</dbReference>
<keyword evidence="2" id="KW-0804">Transcription</keyword>
<evidence type="ECO:0000313" key="5">
    <source>
        <dbReference type="EMBL" id="ADU04732.1"/>
    </source>
</evidence>
<name>E7E024_RHIOR</name>
<protein>
    <submittedName>
        <fullName evidence="5">Sex plus protein</fullName>
    </submittedName>
</protein>
<proteinExistence type="predicted"/>
<dbReference type="CDD" id="cd01389">
    <property type="entry name" value="HMG-box_ROX1-like"/>
    <property type="match status" value="1"/>
</dbReference>
<accession>E7E024</accession>
<dbReference type="PROSITE" id="PS50118">
    <property type="entry name" value="HMG_BOX_2"/>
    <property type="match status" value="1"/>
</dbReference>
<dbReference type="GO" id="GO:0001228">
    <property type="term" value="F:DNA-binding transcription activator activity, RNA polymerase II-specific"/>
    <property type="evidence" value="ECO:0007669"/>
    <property type="project" value="TreeGrafter"/>
</dbReference>
<dbReference type="GO" id="GO:0005634">
    <property type="term" value="C:nucleus"/>
    <property type="evidence" value="ECO:0007669"/>
    <property type="project" value="UniProtKB-UniRule"/>
</dbReference>
<dbReference type="SUPFAM" id="SSF47095">
    <property type="entry name" value="HMG-box"/>
    <property type="match status" value="1"/>
</dbReference>
<dbReference type="GO" id="GO:0030154">
    <property type="term" value="P:cell differentiation"/>
    <property type="evidence" value="ECO:0007669"/>
    <property type="project" value="TreeGrafter"/>
</dbReference>
<feature type="domain" description="HMG box" evidence="4">
    <location>
        <begin position="114"/>
        <end position="182"/>
    </location>
</feature>
<organism evidence="5">
    <name type="scientific">Rhizopus oryzae</name>
    <name type="common">Mucormycosis agent</name>
    <name type="synonym">Rhizopus arrhizus var. delemar</name>
    <dbReference type="NCBI Taxonomy" id="64495"/>
    <lineage>
        <taxon>Eukaryota</taxon>
        <taxon>Fungi</taxon>
        <taxon>Fungi incertae sedis</taxon>
        <taxon>Mucoromycota</taxon>
        <taxon>Mucoromycotina</taxon>
        <taxon>Mucoromycetes</taxon>
        <taxon>Mucorales</taxon>
        <taxon>Mucorineae</taxon>
        <taxon>Rhizopodaceae</taxon>
        <taxon>Rhizopus</taxon>
    </lineage>
</organism>
<evidence type="ECO:0000256" key="3">
    <source>
        <dbReference type="PROSITE-ProRule" id="PRU00267"/>
    </source>
</evidence>
<dbReference type="GO" id="GO:0000978">
    <property type="term" value="F:RNA polymerase II cis-regulatory region sequence-specific DNA binding"/>
    <property type="evidence" value="ECO:0007669"/>
    <property type="project" value="TreeGrafter"/>
</dbReference>
<dbReference type="EMBL" id="HQ450315">
    <property type="protein sequence ID" value="ADU04732.1"/>
    <property type="molecule type" value="Genomic_DNA"/>
</dbReference>
<keyword evidence="3" id="KW-0539">Nucleus</keyword>